<dbReference type="EMBL" id="LAZR01061583">
    <property type="protein sequence ID" value="KKK63293.1"/>
    <property type="molecule type" value="Genomic_DNA"/>
</dbReference>
<dbReference type="AlphaFoldDB" id="A0A0F8X2Z1"/>
<name>A0A0F8X2Z1_9ZZZZ</name>
<accession>A0A0F8X2Z1</accession>
<gene>
    <name evidence="2" type="ORF">LCGC14_2995730</name>
</gene>
<feature type="non-terminal residue" evidence="2">
    <location>
        <position position="54"/>
    </location>
</feature>
<proteinExistence type="predicted"/>
<organism evidence="2">
    <name type="scientific">marine sediment metagenome</name>
    <dbReference type="NCBI Taxonomy" id="412755"/>
    <lineage>
        <taxon>unclassified sequences</taxon>
        <taxon>metagenomes</taxon>
        <taxon>ecological metagenomes</taxon>
    </lineage>
</organism>
<comment type="caution">
    <text evidence="2">The sequence shown here is derived from an EMBL/GenBank/DDBJ whole genome shotgun (WGS) entry which is preliminary data.</text>
</comment>
<protein>
    <submittedName>
        <fullName evidence="2">Uncharacterized protein</fullName>
    </submittedName>
</protein>
<evidence type="ECO:0000256" key="1">
    <source>
        <dbReference type="SAM" id="MobiDB-lite"/>
    </source>
</evidence>
<feature type="region of interest" description="Disordered" evidence="1">
    <location>
        <begin position="23"/>
        <end position="54"/>
    </location>
</feature>
<evidence type="ECO:0000313" key="2">
    <source>
        <dbReference type="EMBL" id="KKK63293.1"/>
    </source>
</evidence>
<sequence length="54" mass="5561">MSTKLLVALAFASIALLVACDNGDEGEGRTPSVDVSPRVTVTVQEDETPTPGTT</sequence>
<dbReference type="PROSITE" id="PS51257">
    <property type="entry name" value="PROKAR_LIPOPROTEIN"/>
    <property type="match status" value="1"/>
</dbReference>
<reference evidence="2" key="1">
    <citation type="journal article" date="2015" name="Nature">
        <title>Complex archaea that bridge the gap between prokaryotes and eukaryotes.</title>
        <authorList>
            <person name="Spang A."/>
            <person name="Saw J.H."/>
            <person name="Jorgensen S.L."/>
            <person name="Zaremba-Niedzwiedzka K."/>
            <person name="Martijn J."/>
            <person name="Lind A.E."/>
            <person name="van Eijk R."/>
            <person name="Schleper C."/>
            <person name="Guy L."/>
            <person name="Ettema T.J."/>
        </authorList>
    </citation>
    <scope>NUCLEOTIDE SEQUENCE</scope>
</reference>